<proteinExistence type="predicted"/>
<name>A0A6J4T2U4_9SPHN</name>
<dbReference type="EMBL" id="CADCWA010000062">
    <property type="protein sequence ID" value="CAA9511584.1"/>
    <property type="molecule type" value="Genomic_DNA"/>
</dbReference>
<protein>
    <recommendedName>
        <fullName evidence="3">UrcA family protein</fullName>
    </recommendedName>
</protein>
<feature type="signal peptide" evidence="1">
    <location>
        <begin position="1"/>
        <end position="21"/>
    </location>
</feature>
<sequence>MTRFVLLSAALALTTAGTAGASVQAPVEVVGERIHDDQLTERVRYGDLELAGADGQRALTFRVRSAVSKVCAPLDGTNLRTRHQQCRSVAWHGAKPQMARAIERAQQLAATGSTSLPEVAIAVRAPAGF</sequence>
<evidence type="ECO:0000256" key="1">
    <source>
        <dbReference type="SAM" id="SignalP"/>
    </source>
</evidence>
<organism evidence="2">
    <name type="scientific">uncultured Sphingomonas sp</name>
    <dbReference type="NCBI Taxonomy" id="158754"/>
    <lineage>
        <taxon>Bacteria</taxon>
        <taxon>Pseudomonadati</taxon>
        <taxon>Pseudomonadota</taxon>
        <taxon>Alphaproteobacteria</taxon>
        <taxon>Sphingomonadales</taxon>
        <taxon>Sphingomonadaceae</taxon>
        <taxon>Sphingomonas</taxon>
        <taxon>environmental samples</taxon>
    </lineage>
</organism>
<gene>
    <name evidence="2" type="ORF">AVDCRST_MAG31-925</name>
</gene>
<dbReference type="InterPro" id="IPR030972">
    <property type="entry name" value="UrcA_uranyl"/>
</dbReference>
<evidence type="ECO:0008006" key="3">
    <source>
        <dbReference type="Google" id="ProtNLM"/>
    </source>
</evidence>
<accession>A0A6J4T2U4</accession>
<evidence type="ECO:0000313" key="2">
    <source>
        <dbReference type="EMBL" id="CAA9511584.1"/>
    </source>
</evidence>
<feature type="chain" id="PRO_5026802021" description="UrcA family protein" evidence="1">
    <location>
        <begin position="22"/>
        <end position="129"/>
    </location>
</feature>
<dbReference type="RefSeq" id="WP_294168700.1">
    <property type="nucleotide sequence ID" value="NZ_CADCWA010000062.1"/>
</dbReference>
<dbReference type="AlphaFoldDB" id="A0A6J4T2U4"/>
<keyword evidence="1" id="KW-0732">Signal</keyword>
<reference evidence="2" key="1">
    <citation type="submission" date="2020-02" db="EMBL/GenBank/DDBJ databases">
        <authorList>
            <person name="Meier V. D."/>
        </authorList>
    </citation>
    <scope>NUCLEOTIDE SEQUENCE</scope>
    <source>
        <strain evidence="2">AVDCRST_MAG31</strain>
    </source>
</reference>
<dbReference type="NCBIfam" id="TIGR04433">
    <property type="entry name" value="UrcA_uranyl"/>
    <property type="match status" value="1"/>
</dbReference>